<evidence type="ECO:0000313" key="2">
    <source>
        <dbReference type="EMBL" id="MCZ8533539.1"/>
    </source>
</evidence>
<dbReference type="Proteomes" id="UP001152172">
    <property type="component" value="Unassembled WGS sequence"/>
</dbReference>
<comment type="caution">
    <text evidence="2">The sequence shown here is derived from an EMBL/GenBank/DDBJ whole genome shotgun (WGS) entry which is preliminary data.</text>
</comment>
<evidence type="ECO:0000313" key="3">
    <source>
        <dbReference type="Proteomes" id="UP001152172"/>
    </source>
</evidence>
<accession>A0A9X3L949</accession>
<keyword evidence="1" id="KW-0732">Signal</keyword>
<feature type="signal peptide" evidence="1">
    <location>
        <begin position="1"/>
        <end position="21"/>
    </location>
</feature>
<dbReference type="EMBL" id="JAMKBI010000006">
    <property type="protein sequence ID" value="MCZ8533539.1"/>
    <property type="molecule type" value="Genomic_DNA"/>
</dbReference>
<proteinExistence type="predicted"/>
<protein>
    <submittedName>
        <fullName evidence="2">Uncharacterized protein</fullName>
    </submittedName>
</protein>
<dbReference type="AlphaFoldDB" id="A0A9X3L949"/>
<dbReference type="RefSeq" id="WP_269921902.1">
    <property type="nucleotide sequence ID" value="NZ_JAMKBI010000006.1"/>
</dbReference>
<reference evidence="2" key="1">
    <citation type="submission" date="2022-05" db="EMBL/GenBank/DDBJ databases">
        <authorList>
            <person name="Colautti A."/>
            <person name="Iacumin L."/>
        </authorList>
    </citation>
    <scope>NUCLEOTIDE SEQUENCE</scope>
    <source>
        <strain evidence="2">DSM 30747</strain>
    </source>
</reference>
<evidence type="ECO:0000256" key="1">
    <source>
        <dbReference type="SAM" id="SignalP"/>
    </source>
</evidence>
<feature type="chain" id="PRO_5040824238" evidence="1">
    <location>
        <begin position="22"/>
        <end position="334"/>
    </location>
</feature>
<organism evidence="2 3">
    <name type="scientific">Psychrobacillus psychrodurans</name>
    <dbReference type="NCBI Taxonomy" id="126157"/>
    <lineage>
        <taxon>Bacteria</taxon>
        <taxon>Bacillati</taxon>
        <taxon>Bacillota</taxon>
        <taxon>Bacilli</taxon>
        <taxon>Bacillales</taxon>
        <taxon>Bacillaceae</taxon>
        <taxon>Psychrobacillus</taxon>
    </lineage>
</organism>
<name>A0A9X3L949_9BACI</name>
<keyword evidence="3" id="KW-1185">Reference proteome</keyword>
<gene>
    <name evidence="2" type="ORF">M9R61_09465</name>
</gene>
<sequence>MKIASKVIVISTLLFIPVATAISPEATLIVEASVQKVMWGKTELVVGQIGKVTILKDTPLVQVKNGKLVTVRTLKKGDQFRVYQYKSDNGGMYGVGGGSFVVRNTANVKYETPSKANLALLAKINGETKPVTSPPTQTVGSIKAQYGKHVYGSKSQAEYDAVVKEAKAQLAKFKMSDDTINVSYLDRYIAGERPSGGGGRGSTVDRELGMIHSAVGSLVANGVSKADILKLVTSADVDGTLREGAKDPKDGSPRSAYDAMFRGLDDCDPTAEVQSLVFDIQGYSTMIVAGNNHASLYVKVQGKWYAYGSGSFLVADKDPSVLASGTYIMSQPTF</sequence>